<protein>
    <submittedName>
        <fullName evidence="1">Uncharacterized protein</fullName>
    </submittedName>
</protein>
<accession>A0ACC1NLZ8</accession>
<keyword evidence="2" id="KW-1185">Reference proteome</keyword>
<name>A0ACC1NLZ8_9HYPO</name>
<dbReference type="EMBL" id="JANJQO010000248">
    <property type="protein sequence ID" value="KAJ2979838.1"/>
    <property type="molecule type" value="Genomic_DNA"/>
</dbReference>
<sequence length="544" mass="60177">MKASIQIILLFVAATLAAPAPNPDRLITGTPENCNPNYKRTEFEERACRAKYSEYENLGATHSSSIRKLATLPSYAEQASQGDRVVEFEHGWRKHNNSAANEFLVNGKGIPDVDFDLGESYAGLMPLSPNSDDQQRLYFWYFPSANTAASKEVLIWLNGGPGASSLGGLLQENGPFLWQFGTFKPPIGTGFTQGNASAKSEADAAQQFLGFWRNFVKTFEMQGYDVYIAGESYAGMFIPHIADAMFATNDTISFNLQATMLLDPLITRHEVMREMQTVSFVKEWNVLLGLNNSFVSDLERRDRACGYSQFMRDYLKYPAVGKLPPPPERSAGSYTDDCEVWDAVIDAASLINPCFNIYHVATTCPILWDVLGFPGTNQYIPPGAQVYFDRADVKQAINAPQVPWFAASPRPIYNTTDGQSLENHNREYTGSSILPRVIENSKRTVIGHSNLGFILMRGGTLLTIQNMTWSGAQGFQTPPADPFFVPYHPDQAVSSMAGAGIMGKTHTERKLTYFGIDGSGHMGTLMLHLEKGLGEEKKADVKDE</sequence>
<gene>
    <name evidence="1" type="ORF">NQ176_g3006</name>
</gene>
<organism evidence="1 2">
    <name type="scientific">Zarea fungicola</name>
    <dbReference type="NCBI Taxonomy" id="93591"/>
    <lineage>
        <taxon>Eukaryota</taxon>
        <taxon>Fungi</taxon>
        <taxon>Dikarya</taxon>
        <taxon>Ascomycota</taxon>
        <taxon>Pezizomycotina</taxon>
        <taxon>Sordariomycetes</taxon>
        <taxon>Hypocreomycetidae</taxon>
        <taxon>Hypocreales</taxon>
        <taxon>Cordycipitaceae</taxon>
        <taxon>Zarea</taxon>
    </lineage>
</organism>
<dbReference type="Proteomes" id="UP001143910">
    <property type="component" value="Unassembled WGS sequence"/>
</dbReference>
<comment type="caution">
    <text evidence="1">The sequence shown here is derived from an EMBL/GenBank/DDBJ whole genome shotgun (WGS) entry which is preliminary data.</text>
</comment>
<proteinExistence type="predicted"/>
<evidence type="ECO:0000313" key="1">
    <source>
        <dbReference type="EMBL" id="KAJ2979838.1"/>
    </source>
</evidence>
<reference evidence="1" key="1">
    <citation type="submission" date="2022-08" db="EMBL/GenBank/DDBJ databases">
        <title>Genome Sequence of Lecanicillium fungicola.</title>
        <authorList>
            <person name="Buettner E."/>
        </authorList>
    </citation>
    <scope>NUCLEOTIDE SEQUENCE</scope>
    <source>
        <strain evidence="1">Babe33</strain>
    </source>
</reference>
<evidence type="ECO:0000313" key="2">
    <source>
        <dbReference type="Proteomes" id="UP001143910"/>
    </source>
</evidence>